<dbReference type="KEGG" id="dpx:DAPPUDRAFT_249107"/>
<reference evidence="1 2" key="1">
    <citation type="journal article" date="2011" name="Science">
        <title>The ecoresponsive genome of Daphnia pulex.</title>
        <authorList>
            <person name="Colbourne J.K."/>
            <person name="Pfrender M.E."/>
            <person name="Gilbert D."/>
            <person name="Thomas W.K."/>
            <person name="Tucker A."/>
            <person name="Oakley T.H."/>
            <person name="Tokishita S."/>
            <person name="Aerts A."/>
            <person name="Arnold G.J."/>
            <person name="Basu M.K."/>
            <person name="Bauer D.J."/>
            <person name="Caceres C.E."/>
            <person name="Carmel L."/>
            <person name="Casola C."/>
            <person name="Choi J.H."/>
            <person name="Detter J.C."/>
            <person name="Dong Q."/>
            <person name="Dusheyko S."/>
            <person name="Eads B.D."/>
            <person name="Frohlich T."/>
            <person name="Geiler-Samerotte K.A."/>
            <person name="Gerlach D."/>
            <person name="Hatcher P."/>
            <person name="Jogdeo S."/>
            <person name="Krijgsveld J."/>
            <person name="Kriventseva E.V."/>
            <person name="Kultz D."/>
            <person name="Laforsch C."/>
            <person name="Lindquist E."/>
            <person name="Lopez J."/>
            <person name="Manak J.R."/>
            <person name="Muller J."/>
            <person name="Pangilinan J."/>
            <person name="Patwardhan R.P."/>
            <person name="Pitluck S."/>
            <person name="Pritham E.J."/>
            <person name="Rechtsteiner A."/>
            <person name="Rho M."/>
            <person name="Rogozin I.B."/>
            <person name="Sakarya O."/>
            <person name="Salamov A."/>
            <person name="Schaack S."/>
            <person name="Shapiro H."/>
            <person name="Shiga Y."/>
            <person name="Skalitzky C."/>
            <person name="Smith Z."/>
            <person name="Souvorov A."/>
            <person name="Sung W."/>
            <person name="Tang Z."/>
            <person name="Tsuchiya D."/>
            <person name="Tu H."/>
            <person name="Vos H."/>
            <person name="Wang M."/>
            <person name="Wolf Y.I."/>
            <person name="Yamagata H."/>
            <person name="Yamada T."/>
            <person name="Ye Y."/>
            <person name="Shaw J.R."/>
            <person name="Andrews J."/>
            <person name="Crease T.J."/>
            <person name="Tang H."/>
            <person name="Lucas S.M."/>
            <person name="Robertson H.M."/>
            <person name="Bork P."/>
            <person name="Koonin E.V."/>
            <person name="Zdobnov E.M."/>
            <person name="Grigoriev I.V."/>
            <person name="Lynch M."/>
            <person name="Boore J.L."/>
        </authorList>
    </citation>
    <scope>NUCLEOTIDE SEQUENCE [LARGE SCALE GENOMIC DNA]</scope>
</reference>
<dbReference type="InParanoid" id="E9GVV7"/>
<dbReference type="HOGENOM" id="CLU_3089351_0_0_1"/>
<sequence>MSTNSYVVINIYLDWRDYQCLSSLSRLVDSTFLRMGTCGCLAVPAATSAPLR</sequence>
<protein>
    <submittedName>
        <fullName evidence="1">Uncharacterized protein</fullName>
    </submittedName>
</protein>
<evidence type="ECO:0000313" key="2">
    <source>
        <dbReference type="Proteomes" id="UP000000305"/>
    </source>
</evidence>
<accession>E9GVV7</accession>
<gene>
    <name evidence="1" type="ORF">DAPPUDRAFT_249107</name>
</gene>
<proteinExistence type="predicted"/>
<name>E9GVV7_DAPPU</name>
<dbReference type="EMBL" id="GL732569">
    <property type="protein sequence ID" value="EFX76247.1"/>
    <property type="molecule type" value="Genomic_DNA"/>
</dbReference>
<keyword evidence="2" id="KW-1185">Reference proteome</keyword>
<organism evidence="1 2">
    <name type="scientific">Daphnia pulex</name>
    <name type="common">Water flea</name>
    <dbReference type="NCBI Taxonomy" id="6669"/>
    <lineage>
        <taxon>Eukaryota</taxon>
        <taxon>Metazoa</taxon>
        <taxon>Ecdysozoa</taxon>
        <taxon>Arthropoda</taxon>
        <taxon>Crustacea</taxon>
        <taxon>Branchiopoda</taxon>
        <taxon>Diplostraca</taxon>
        <taxon>Cladocera</taxon>
        <taxon>Anomopoda</taxon>
        <taxon>Daphniidae</taxon>
        <taxon>Daphnia</taxon>
    </lineage>
</organism>
<evidence type="ECO:0000313" key="1">
    <source>
        <dbReference type="EMBL" id="EFX76247.1"/>
    </source>
</evidence>
<dbReference type="AlphaFoldDB" id="E9GVV7"/>
<dbReference type="Proteomes" id="UP000000305">
    <property type="component" value="Unassembled WGS sequence"/>
</dbReference>